<accession>A0A365XVR2</accession>
<protein>
    <submittedName>
        <fullName evidence="2">GNAT family N-acetyltransferase</fullName>
    </submittedName>
</protein>
<dbReference type="Gene3D" id="3.40.630.30">
    <property type="match status" value="1"/>
</dbReference>
<dbReference type="PROSITE" id="PS51186">
    <property type="entry name" value="GNAT"/>
    <property type="match status" value="1"/>
</dbReference>
<evidence type="ECO:0000313" key="3">
    <source>
        <dbReference type="Proteomes" id="UP000253410"/>
    </source>
</evidence>
<dbReference type="Pfam" id="PF00583">
    <property type="entry name" value="Acetyltransf_1"/>
    <property type="match status" value="1"/>
</dbReference>
<dbReference type="OrthoDB" id="758560at2"/>
<dbReference type="EMBL" id="QFFJ01000002">
    <property type="protein sequence ID" value="RBL90188.1"/>
    <property type="molecule type" value="Genomic_DNA"/>
</dbReference>
<dbReference type="Proteomes" id="UP000253410">
    <property type="component" value="Unassembled WGS sequence"/>
</dbReference>
<dbReference type="AlphaFoldDB" id="A0A365XVR2"/>
<dbReference type="SUPFAM" id="SSF55729">
    <property type="entry name" value="Acyl-CoA N-acyltransferases (Nat)"/>
    <property type="match status" value="1"/>
</dbReference>
<gene>
    <name evidence="2" type="ORF">DF182_27355</name>
</gene>
<evidence type="ECO:0000259" key="1">
    <source>
        <dbReference type="PROSITE" id="PS51186"/>
    </source>
</evidence>
<reference evidence="2 3" key="1">
    <citation type="submission" date="2018-05" db="EMBL/GenBank/DDBJ databases">
        <title>Chitinophaga sp. K3CV102501T nov., isolated from isolated from a monsoon evergreen broad-leaved forest soil.</title>
        <authorList>
            <person name="Lv Y."/>
        </authorList>
    </citation>
    <scope>NUCLEOTIDE SEQUENCE [LARGE SCALE GENOMIC DNA]</scope>
    <source>
        <strain evidence="2 3">GDMCC 1.1325</strain>
    </source>
</reference>
<organism evidence="2 3">
    <name type="scientific">Chitinophaga flava</name>
    <dbReference type="NCBI Taxonomy" id="2259036"/>
    <lineage>
        <taxon>Bacteria</taxon>
        <taxon>Pseudomonadati</taxon>
        <taxon>Bacteroidota</taxon>
        <taxon>Chitinophagia</taxon>
        <taxon>Chitinophagales</taxon>
        <taxon>Chitinophagaceae</taxon>
        <taxon>Chitinophaga</taxon>
    </lineage>
</organism>
<dbReference type="CDD" id="cd04301">
    <property type="entry name" value="NAT_SF"/>
    <property type="match status" value="1"/>
</dbReference>
<name>A0A365XVR2_9BACT</name>
<keyword evidence="2" id="KW-0808">Transferase</keyword>
<comment type="caution">
    <text evidence="2">The sequence shown here is derived from an EMBL/GenBank/DDBJ whole genome shotgun (WGS) entry which is preliminary data.</text>
</comment>
<evidence type="ECO:0000313" key="2">
    <source>
        <dbReference type="EMBL" id="RBL90188.1"/>
    </source>
</evidence>
<keyword evidence="3" id="KW-1185">Reference proteome</keyword>
<dbReference type="InterPro" id="IPR016181">
    <property type="entry name" value="Acyl_CoA_acyltransferase"/>
</dbReference>
<proteinExistence type="predicted"/>
<dbReference type="RefSeq" id="WP_113618938.1">
    <property type="nucleotide sequence ID" value="NZ_QFFJ01000002.1"/>
</dbReference>
<dbReference type="InterPro" id="IPR000182">
    <property type="entry name" value="GNAT_dom"/>
</dbReference>
<dbReference type="GO" id="GO:0016747">
    <property type="term" value="F:acyltransferase activity, transferring groups other than amino-acyl groups"/>
    <property type="evidence" value="ECO:0007669"/>
    <property type="project" value="InterPro"/>
</dbReference>
<sequence length="168" mass="19603">MEILNSHSTDIDDIFHLYDEGTKFQASRFIRVWQGFDRAMVEKEIAENRQWKLVVDGRIACVFATTFNDPLIWGEKDEEPSLYIHRIATHPDYHGRGFVKHIVAWAKAYGRQHQRQYLRLDTGSGNERLNNYYVSCGFTYMGVREIPDPEGLPAHYRNGGFSTFEIKL</sequence>
<feature type="domain" description="N-acetyltransferase" evidence="1">
    <location>
        <begin position="1"/>
        <end position="159"/>
    </location>
</feature>